<feature type="compositionally biased region" description="Low complexity" evidence="1">
    <location>
        <begin position="110"/>
        <end position="119"/>
    </location>
</feature>
<sequence>MANHNSLGLRSKLSVPVASVKPAPTNSPALKAGSKPSPKLSSPYQCSLSLRTVIGTTTSNPHGFSCHEPSRTFALCAGSAAVLAELDEELNISQRFFRARPSATGINAIPSYYNNTSTPPTTPDTRSKTLQIPSRAANGGSSTNSPNDWGEPSSPRTWSSRERIKAVTSVALSPNGRFLATGYNPRVLIFSTANDFPSDTPLSVLAEHSFGVRSLAFSPNSQYLATLGDINDGFLFIWALNLKTGAARLHSANKCTSFIRDICWLGNNLITVGVRHIKVWRLGDGAPNSPTKAKPNSDSSTLSANLGPIALPGRNCLLGNLRESVFTCISTISDNEAIVCTDTGAICLLDDTTGQQKLHFIKNLNIGVSSIAVDRETAVVWFGCRDGAFQQLSTEDLKVSSSGSVPTPSTETPESPKSKNPPTVSMGIVSNHMVTVDSTHAIRVYPLVSPNIAQVTQGVDLLAHKDSILGISAITVPTPHSGAQFFTWSCTGAVSFWDLEGKCHATRRVEIEQLAGNDDEPNELKVLRTTEDMKMFVSGDKTITGEPWGCKHNVRAHAGEITDIAIHSNSELRLIATCGRDRMVQVFQDTEESFDLIQTMDEHVAAVGRLLFVKDGEKLLSCSADRTVIIRERVVREGDQTTLAAFFLSKVITLKASPISMTIPPDYTDTLIISTMDRQIHRYDIPSCRLLHSFKAADLETNDTVVMSSLTVGSETAESSPKLLVGVSTTDKSIRVYDLSKDALLTREFGHTEGVSDVVLIETHQGDAIKKTLVSTGLDGIIMIWDLTVQLQSLLQDTTNSFVRPEYETPSKELTASKPPLRRILSRSELAGFQKLDSPSPCPRTRDPSPPLTRRRVSRFTLSHPSKHGNGVTTSTIPVPSTRRSPTFYSDSNGRKRGEGSLSPPSPKSLTSRTLNTKNSHTELRRPSMDSRRSKTSGNTSEFGSLNMSTEQVCRTLRAYRKKLHGSSDHLYSANELERELELTVRALSERSKRSQTSEDSTDSDSSKLIPPLPSRPVRLARRVPSTPNLGRSRKREENYEKVHRTNSLDADGEG</sequence>
<feature type="compositionally biased region" description="Basic and acidic residues" evidence="1">
    <location>
        <begin position="920"/>
        <end position="933"/>
    </location>
</feature>
<dbReference type="Gene3D" id="2.130.10.10">
    <property type="entry name" value="YVTN repeat-like/Quinoprotein amine dehydrogenase"/>
    <property type="match status" value="3"/>
</dbReference>
<dbReference type="GeneID" id="8442833"/>
<dbReference type="eggNOG" id="KOG1408">
    <property type="taxonomic scope" value="Eukaryota"/>
</dbReference>
<dbReference type="KEGG" id="ure:UREG_06404"/>
<feature type="region of interest" description="Disordered" evidence="1">
    <location>
        <begin position="399"/>
        <end position="426"/>
    </location>
</feature>
<dbReference type="HOGENOM" id="CLU_005113_0_0_1"/>
<dbReference type="SUPFAM" id="SSF50978">
    <property type="entry name" value="WD40 repeat-like"/>
    <property type="match status" value="2"/>
</dbReference>
<feature type="compositionally biased region" description="Low complexity" evidence="1">
    <location>
        <begin position="399"/>
        <end position="415"/>
    </location>
</feature>
<accession>C4JXN1</accession>
<dbReference type="InterPro" id="IPR015943">
    <property type="entry name" value="WD40/YVTN_repeat-like_dom_sf"/>
</dbReference>
<dbReference type="OMA" id="ASYYTWA"/>
<dbReference type="EMBL" id="CH476618">
    <property type="protein sequence ID" value="EEP81539.1"/>
    <property type="molecule type" value="Genomic_DNA"/>
</dbReference>
<dbReference type="PANTHER" id="PTHR45589:SF1">
    <property type="entry name" value="WD REPEAT DOMAIN 62, ISOFORM G"/>
    <property type="match status" value="1"/>
</dbReference>
<feature type="compositionally biased region" description="Basic and acidic residues" evidence="1">
    <location>
        <begin position="988"/>
        <end position="997"/>
    </location>
</feature>
<feature type="compositionally biased region" description="Polar residues" evidence="1">
    <location>
        <begin position="871"/>
        <end position="892"/>
    </location>
</feature>
<organism evidence="2 3">
    <name type="scientific">Uncinocarpus reesii (strain UAMH 1704)</name>
    <dbReference type="NCBI Taxonomy" id="336963"/>
    <lineage>
        <taxon>Eukaryota</taxon>
        <taxon>Fungi</taxon>
        <taxon>Dikarya</taxon>
        <taxon>Ascomycota</taxon>
        <taxon>Pezizomycotina</taxon>
        <taxon>Eurotiomycetes</taxon>
        <taxon>Eurotiomycetidae</taxon>
        <taxon>Onygenales</taxon>
        <taxon>Onygenaceae</taxon>
        <taxon>Uncinocarpus</taxon>
    </lineage>
</organism>
<protein>
    <submittedName>
        <fullName evidence="2">Uncharacterized protein</fullName>
    </submittedName>
</protein>
<dbReference type="PANTHER" id="PTHR45589">
    <property type="entry name" value="WD REPEAT DOMAIN 62, ISOFORM G"/>
    <property type="match status" value="1"/>
</dbReference>
<evidence type="ECO:0000313" key="3">
    <source>
        <dbReference type="Proteomes" id="UP000002058"/>
    </source>
</evidence>
<evidence type="ECO:0000256" key="1">
    <source>
        <dbReference type="SAM" id="MobiDB-lite"/>
    </source>
</evidence>
<proteinExistence type="predicted"/>
<dbReference type="InterPro" id="IPR001680">
    <property type="entry name" value="WD40_rpt"/>
</dbReference>
<dbReference type="Proteomes" id="UP000002058">
    <property type="component" value="Unassembled WGS sequence"/>
</dbReference>
<dbReference type="InterPro" id="IPR052779">
    <property type="entry name" value="WDR62"/>
</dbReference>
<dbReference type="Pfam" id="PF00400">
    <property type="entry name" value="WD40"/>
    <property type="match status" value="4"/>
</dbReference>
<feature type="compositionally biased region" description="Polar residues" evidence="1">
    <location>
        <begin position="936"/>
        <end position="947"/>
    </location>
</feature>
<gene>
    <name evidence="2" type="ORF">UREG_06404</name>
</gene>
<dbReference type="VEuPathDB" id="FungiDB:UREG_06404"/>
<dbReference type="SMART" id="SM00320">
    <property type="entry name" value="WD40"/>
    <property type="match status" value="7"/>
</dbReference>
<dbReference type="OrthoDB" id="6252103at2759"/>
<feature type="region of interest" description="Disordered" evidence="1">
    <location>
        <begin position="988"/>
        <end position="1055"/>
    </location>
</feature>
<evidence type="ECO:0000313" key="2">
    <source>
        <dbReference type="EMBL" id="EEP81539.1"/>
    </source>
</evidence>
<reference evidence="3" key="1">
    <citation type="journal article" date="2009" name="Genome Res.">
        <title>Comparative genomic analyses of the human fungal pathogens Coccidioides and their relatives.</title>
        <authorList>
            <person name="Sharpton T.J."/>
            <person name="Stajich J.E."/>
            <person name="Rounsley S.D."/>
            <person name="Gardner M.J."/>
            <person name="Wortman J.R."/>
            <person name="Jordar V.S."/>
            <person name="Maiti R."/>
            <person name="Kodira C.D."/>
            <person name="Neafsey D.E."/>
            <person name="Zeng Q."/>
            <person name="Hung C.-Y."/>
            <person name="McMahan C."/>
            <person name="Muszewska A."/>
            <person name="Grynberg M."/>
            <person name="Mandel M.A."/>
            <person name="Kellner E.M."/>
            <person name="Barker B.M."/>
            <person name="Galgiani J.N."/>
            <person name="Orbach M.J."/>
            <person name="Kirkland T.N."/>
            <person name="Cole G.T."/>
            <person name="Henn M.R."/>
            <person name="Birren B.W."/>
            <person name="Taylor J.W."/>
        </authorList>
    </citation>
    <scope>NUCLEOTIDE SEQUENCE [LARGE SCALE GENOMIC DNA]</scope>
    <source>
        <strain evidence="3">UAMH 1704</strain>
    </source>
</reference>
<feature type="compositionally biased region" description="Basic and acidic residues" evidence="1">
    <location>
        <begin position="1035"/>
        <end position="1044"/>
    </location>
</feature>
<dbReference type="InParanoid" id="C4JXN1"/>
<feature type="region of interest" description="Disordered" evidence="1">
    <location>
        <begin position="19"/>
        <end position="41"/>
    </location>
</feature>
<feature type="region of interest" description="Disordered" evidence="1">
    <location>
        <begin position="832"/>
        <end position="947"/>
    </location>
</feature>
<keyword evidence="3" id="KW-1185">Reference proteome</keyword>
<dbReference type="RefSeq" id="XP_002583437.1">
    <property type="nucleotide sequence ID" value="XM_002583391.1"/>
</dbReference>
<feature type="region of interest" description="Disordered" evidence="1">
    <location>
        <begin position="108"/>
        <end position="160"/>
    </location>
</feature>
<dbReference type="InterPro" id="IPR036322">
    <property type="entry name" value="WD40_repeat_dom_sf"/>
</dbReference>
<dbReference type="AlphaFoldDB" id="C4JXN1"/>
<name>C4JXN1_UNCRE</name>